<dbReference type="InterPro" id="IPR005964">
    <property type="entry name" value="Glc/Gal_transptr_bac"/>
</dbReference>
<feature type="transmembrane region" description="Helical" evidence="8">
    <location>
        <begin position="54"/>
        <end position="74"/>
    </location>
</feature>
<feature type="transmembrane region" description="Helical" evidence="8">
    <location>
        <begin position="234"/>
        <end position="252"/>
    </location>
</feature>
<dbReference type="GO" id="GO:1904659">
    <property type="term" value="P:D-glucose transmembrane transport"/>
    <property type="evidence" value="ECO:0007669"/>
    <property type="project" value="InterPro"/>
</dbReference>
<dbReference type="PANTHER" id="PTHR43702">
    <property type="entry name" value="L-FUCOSE-PROTON SYMPORTER"/>
    <property type="match status" value="1"/>
</dbReference>
<feature type="transmembrane region" description="Helical" evidence="8">
    <location>
        <begin position="272"/>
        <end position="295"/>
    </location>
</feature>
<dbReference type="PANTHER" id="PTHR43702:SF12">
    <property type="entry name" value="N-ACETYL GLUCOSAMINE TRANSPORTER NAGP"/>
    <property type="match status" value="1"/>
</dbReference>
<evidence type="ECO:0000256" key="2">
    <source>
        <dbReference type="ARBA" id="ARBA00004429"/>
    </source>
</evidence>
<evidence type="ECO:0000313" key="10">
    <source>
        <dbReference type="EMBL" id="KAA9356632.1"/>
    </source>
</evidence>
<evidence type="ECO:0000256" key="6">
    <source>
        <dbReference type="ARBA" id="ARBA00022989"/>
    </source>
</evidence>
<organism evidence="10 11">
    <name type="scientific">Larkinella humicola</name>
    <dbReference type="NCBI Taxonomy" id="2607654"/>
    <lineage>
        <taxon>Bacteria</taxon>
        <taxon>Pseudomonadati</taxon>
        <taxon>Bacteroidota</taxon>
        <taxon>Cytophagia</taxon>
        <taxon>Cytophagales</taxon>
        <taxon>Spirosomataceae</taxon>
        <taxon>Larkinella</taxon>
    </lineage>
</organism>
<gene>
    <name evidence="10" type="ORF">F0P93_02470</name>
</gene>
<comment type="subcellular location">
    <subcellularLocation>
        <location evidence="2">Cell inner membrane</location>
        <topology evidence="2">Multi-pass membrane protein</topology>
    </subcellularLocation>
</comment>
<feature type="transmembrane region" description="Helical" evidence="8">
    <location>
        <begin position="144"/>
        <end position="170"/>
    </location>
</feature>
<name>A0A5N1JQP3_9BACT</name>
<evidence type="ECO:0000256" key="5">
    <source>
        <dbReference type="ARBA" id="ARBA00022692"/>
    </source>
</evidence>
<dbReference type="GO" id="GO:0005354">
    <property type="term" value="F:galactose transmembrane transporter activity"/>
    <property type="evidence" value="ECO:0007669"/>
    <property type="project" value="InterPro"/>
</dbReference>
<evidence type="ECO:0000256" key="1">
    <source>
        <dbReference type="ARBA" id="ARBA00003321"/>
    </source>
</evidence>
<dbReference type="InterPro" id="IPR011701">
    <property type="entry name" value="MFS"/>
</dbReference>
<dbReference type="InterPro" id="IPR020846">
    <property type="entry name" value="MFS_dom"/>
</dbReference>
<evidence type="ECO:0000256" key="8">
    <source>
        <dbReference type="SAM" id="Phobius"/>
    </source>
</evidence>
<keyword evidence="5 8" id="KW-0812">Transmembrane</keyword>
<keyword evidence="4" id="KW-1003">Cell membrane</keyword>
<dbReference type="SUPFAM" id="SSF103473">
    <property type="entry name" value="MFS general substrate transporter"/>
    <property type="match status" value="1"/>
</dbReference>
<keyword evidence="7 8" id="KW-0472">Membrane</keyword>
<evidence type="ECO:0000256" key="3">
    <source>
        <dbReference type="ARBA" id="ARBA00009120"/>
    </source>
</evidence>
<dbReference type="Gene3D" id="1.20.1250.20">
    <property type="entry name" value="MFS general substrate transporter like domains"/>
    <property type="match status" value="2"/>
</dbReference>
<dbReference type="EMBL" id="VTWS01000001">
    <property type="protein sequence ID" value="KAA9356632.1"/>
    <property type="molecule type" value="Genomic_DNA"/>
</dbReference>
<feature type="transmembrane region" description="Helical" evidence="8">
    <location>
        <begin position="307"/>
        <end position="335"/>
    </location>
</feature>
<dbReference type="GO" id="GO:0055056">
    <property type="term" value="F:D-glucose transmembrane transporter activity"/>
    <property type="evidence" value="ECO:0007669"/>
    <property type="project" value="InterPro"/>
</dbReference>
<dbReference type="CDD" id="cd17394">
    <property type="entry name" value="MFS_FucP_like"/>
    <property type="match status" value="1"/>
</dbReference>
<dbReference type="NCBIfam" id="TIGR01272">
    <property type="entry name" value="gluP"/>
    <property type="match status" value="1"/>
</dbReference>
<dbReference type="PROSITE" id="PS50850">
    <property type="entry name" value="MFS"/>
    <property type="match status" value="1"/>
</dbReference>
<evidence type="ECO:0000313" key="11">
    <source>
        <dbReference type="Proteomes" id="UP000326344"/>
    </source>
</evidence>
<reference evidence="10 11" key="1">
    <citation type="submission" date="2019-09" db="EMBL/GenBank/DDBJ databases">
        <title>Genome Sequence of Larkinella sp MA1.</title>
        <authorList>
            <person name="Srinivasan S."/>
        </authorList>
    </citation>
    <scope>NUCLEOTIDE SEQUENCE [LARGE SCALE GENOMIC DNA]</scope>
    <source>
        <strain evidence="10 11">MA1</strain>
    </source>
</reference>
<dbReference type="RefSeq" id="WP_150874781.1">
    <property type="nucleotide sequence ID" value="NZ_VTWS01000001.1"/>
</dbReference>
<evidence type="ECO:0000256" key="7">
    <source>
        <dbReference type="ARBA" id="ARBA00023136"/>
    </source>
</evidence>
<keyword evidence="11" id="KW-1185">Reference proteome</keyword>
<sequence length="410" mass="43955">MTPTATRNSTNSYLGPLLIVGMLFFIFGFVTWVNGVLITFFKQAFQLSTVGSNLVVSAFFISYTLMAIPSSWLLKKTGFKNGMSLGLIIMAIGTITFIPAAKAVSYPLFLVGLFLIGIGLTVLQTASNPYVTILGPRESAAQRISFMGVANKLAGIISQFIFGGLLLTGANVISAEESLNKVVTPYLILTGVLVVLAMLIRFSTLPEVSEEQDEDKTLVTKPLTTDSVWQHANLVLGVLAIFCYVGVEVISGDTIINYGVALGFSNDEAKYFTAYTLYGMLGGYILGIILIPRFLSQQKSLIIGTSLGLVLTVGALLTDGFTSVLCIALLGFAIAPIWPALWPLSLDRLGKFTKLGSALLIMGISGGALLPLLHGYLTDAVSPKLAYAMILPLLSYILYYAVAGSKKHTW</sequence>
<dbReference type="Proteomes" id="UP000326344">
    <property type="component" value="Unassembled WGS sequence"/>
</dbReference>
<feature type="transmembrane region" description="Helical" evidence="8">
    <location>
        <begin position="12"/>
        <end position="34"/>
    </location>
</feature>
<evidence type="ECO:0000259" key="9">
    <source>
        <dbReference type="PROSITE" id="PS50850"/>
    </source>
</evidence>
<keyword evidence="6 8" id="KW-1133">Transmembrane helix</keyword>
<dbReference type="GO" id="GO:0005886">
    <property type="term" value="C:plasma membrane"/>
    <property type="evidence" value="ECO:0007669"/>
    <property type="project" value="UniProtKB-SubCell"/>
</dbReference>
<dbReference type="InterPro" id="IPR050375">
    <property type="entry name" value="MFS_TsgA-like"/>
</dbReference>
<protein>
    <submittedName>
        <fullName evidence="10">Sugar MFS transporter</fullName>
    </submittedName>
</protein>
<comment type="similarity">
    <text evidence="3">Belongs to the major facilitator superfamily. FHS transporter (TC 2.A.1.7) family.</text>
</comment>
<comment type="function">
    <text evidence="1">Intake of glucose and galactose.</text>
</comment>
<feature type="transmembrane region" description="Helical" evidence="8">
    <location>
        <begin position="182"/>
        <end position="200"/>
    </location>
</feature>
<proteinExistence type="inferred from homology"/>
<feature type="transmembrane region" description="Helical" evidence="8">
    <location>
        <begin position="104"/>
        <end position="123"/>
    </location>
</feature>
<feature type="transmembrane region" description="Helical" evidence="8">
    <location>
        <begin position="355"/>
        <end position="373"/>
    </location>
</feature>
<dbReference type="AlphaFoldDB" id="A0A5N1JQP3"/>
<accession>A0A5N1JQP3</accession>
<dbReference type="InterPro" id="IPR036259">
    <property type="entry name" value="MFS_trans_sf"/>
</dbReference>
<evidence type="ECO:0000256" key="4">
    <source>
        <dbReference type="ARBA" id="ARBA00022475"/>
    </source>
</evidence>
<feature type="domain" description="Major facilitator superfamily (MFS) profile" evidence="9">
    <location>
        <begin position="16"/>
        <end position="407"/>
    </location>
</feature>
<comment type="caution">
    <text evidence="10">The sequence shown here is derived from an EMBL/GenBank/DDBJ whole genome shotgun (WGS) entry which is preliminary data.</text>
</comment>
<dbReference type="Pfam" id="PF07690">
    <property type="entry name" value="MFS_1"/>
    <property type="match status" value="1"/>
</dbReference>
<feature type="transmembrane region" description="Helical" evidence="8">
    <location>
        <begin position="81"/>
        <end position="98"/>
    </location>
</feature>
<feature type="transmembrane region" description="Helical" evidence="8">
    <location>
        <begin position="385"/>
        <end position="402"/>
    </location>
</feature>